<gene>
    <name evidence="1" type="ORF">AS194_09985</name>
</gene>
<protein>
    <recommendedName>
        <fullName evidence="3">DUF1877 domain-containing protein</fullName>
    </recommendedName>
</protein>
<dbReference type="Proteomes" id="UP000051202">
    <property type="component" value="Unassembled WGS sequence"/>
</dbReference>
<evidence type="ECO:0000313" key="1">
    <source>
        <dbReference type="EMBL" id="KRU22054.1"/>
    </source>
</evidence>
<evidence type="ECO:0000313" key="2">
    <source>
        <dbReference type="Proteomes" id="UP000051202"/>
    </source>
</evidence>
<dbReference type="RefSeq" id="WP_058025158.1">
    <property type="nucleotide sequence ID" value="NZ_LNDJ01000082.1"/>
</dbReference>
<dbReference type="AlphaFoldDB" id="A0A0T6DR12"/>
<accession>A0A0T6DR12</accession>
<evidence type="ECO:0008006" key="3">
    <source>
        <dbReference type="Google" id="ProtNLM"/>
    </source>
</evidence>
<comment type="caution">
    <text evidence="1">The sequence shown here is derived from an EMBL/GenBank/DDBJ whole genome shotgun (WGS) entry which is preliminary data.</text>
</comment>
<dbReference type="EMBL" id="LNDJ01000082">
    <property type="protein sequence ID" value="KRU22054.1"/>
    <property type="molecule type" value="Genomic_DNA"/>
</dbReference>
<organism evidence="1 2">
    <name type="scientific">Psychrobacter piscatorii</name>
    <dbReference type="NCBI Taxonomy" id="554343"/>
    <lineage>
        <taxon>Bacteria</taxon>
        <taxon>Pseudomonadati</taxon>
        <taxon>Pseudomonadota</taxon>
        <taxon>Gammaproteobacteria</taxon>
        <taxon>Moraxellales</taxon>
        <taxon>Moraxellaceae</taxon>
        <taxon>Psychrobacter</taxon>
    </lineage>
</organism>
<proteinExistence type="predicted"/>
<sequence>MSISTTMSFCFCSVREENLISILVGDMTLDELRENRDNQYLDVRQASLENYTEELVELLGEGHYALCDLLFLANNSTPLHEQHDGLLYNVAVVPEIVKAFAATDLKKLVHDIGYHEAESQEGLNTFRENLNHVHELFKFAEENKLNVIGFTL</sequence>
<name>A0A0T6DR12_9GAMM</name>
<keyword evidence="2" id="KW-1185">Reference proteome</keyword>
<reference evidence="1 2" key="1">
    <citation type="submission" date="2015-11" db="EMBL/GenBank/DDBJ databases">
        <title>Permanent draft genome of Psychrobacter piscatorii LQ58.</title>
        <authorList>
            <person name="Zhou M."/>
            <person name="Dong B."/>
            <person name="Liu Q."/>
        </authorList>
    </citation>
    <scope>NUCLEOTIDE SEQUENCE [LARGE SCALE GENOMIC DNA]</scope>
    <source>
        <strain evidence="1 2">LQ58</strain>
    </source>
</reference>